<name>Q2GQ21_CHAGB</name>
<feature type="region of interest" description="Disordered" evidence="8">
    <location>
        <begin position="526"/>
        <end position="578"/>
    </location>
</feature>
<dbReference type="GO" id="GO:0000981">
    <property type="term" value="F:DNA-binding transcription factor activity, RNA polymerase II-specific"/>
    <property type="evidence" value="ECO:0007669"/>
    <property type="project" value="TreeGrafter"/>
</dbReference>
<dbReference type="Proteomes" id="UP000001056">
    <property type="component" value="Unassembled WGS sequence"/>
</dbReference>
<comment type="similarity">
    <text evidence="5">Belongs to the pacC/RIM101 family.</text>
</comment>
<evidence type="ECO:0000256" key="3">
    <source>
        <dbReference type="ARBA" id="ARBA00022771"/>
    </source>
</evidence>
<feature type="compositionally biased region" description="Polar residues" evidence="8">
    <location>
        <begin position="90"/>
        <end position="107"/>
    </location>
</feature>
<evidence type="ECO:0000256" key="1">
    <source>
        <dbReference type="ARBA" id="ARBA00022723"/>
    </source>
</evidence>
<dbReference type="Pfam" id="PF00096">
    <property type="entry name" value="zf-C2H2"/>
    <property type="match status" value="1"/>
</dbReference>
<organism evidence="10 11">
    <name type="scientific">Chaetomium globosum (strain ATCC 6205 / CBS 148.51 / DSM 1962 / NBRC 6347 / NRRL 1970)</name>
    <name type="common">Soil fungus</name>
    <dbReference type="NCBI Taxonomy" id="306901"/>
    <lineage>
        <taxon>Eukaryota</taxon>
        <taxon>Fungi</taxon>
        <taxon>Dikarya</taxon>
        <taxon>Ascomycota</taxon>
        <taxon>Pezizomycotina</taxon>
        <taxon>Sordariomycetes</taxon>
        <taxon>Sordariomycetidae</taxon>
        <taxon>Sordariales</taxon>
        <taxon>Chaetomiaceae</taxon>
        <taxon>Chaetomium</taxon>
    </lineage>
</organism>
<dbReference type="SUPFAM" id="SSF57667">
    <property type="entry name" value="beta-beta-alpha zinc fingers"/>
    <property type="match status" value="1"/>
</dbReference>
<evidence type="ECO:0000256" key="7">
    <source>
        <dbReference type="PROSITE-ProRule" id="PRU00042"/>
    </source>
</evidence>
<evidence type="ECO:0000256" key="2">
    <source>
        <dbReference type="ARBA" id="ARBA00022737"/>
    </source>
</evidence>
<keyword evidence="2" id="KW-0677">Repeat</keyword>
<feature type="compositionally biased region" description="Polar residues" evidence="8">
    <location>
        <begin position="71"/>
        <end position="84"/>
    </location>
</feature>
<feature type="domain" description="C2H2-type" evidence="9">
    <location>
        <begin position="461"/>
        <end position="488"/>
    </location>
</feature>
<dbReference type="FunFam" id="3.30.160.60:FF:000340">
    <property type="entry name" value="zinc finger protein 473 isoform X1"/>
    <property type="match status" value="1"/>
</dbReference>
<keyword evidence="1" id="KW-0479">Metal-binding</keyword>
<protein>
    <recommendedName>
        <fullName evidence="6">pH-response transcription factor pacC/RIM101</fullName>
    </recommendedName>
</protein>
<feature type="compositionally biased region" description="Basic residues" evidence="8">
    <location>
        <begin position="212"/>
        <end position="221"/>
    </location>
</feature>
<dbReference type="OMA" id="MLMMSKF"/>
<dbReference type="PANTHER" id="PTHR24408">
    <property type="entry name" value="ZINC FINGER PROTEIN"/>
    <property type="match status" value="1"/>
</dbReference>
<dbReference type="Gene3D" id="3.30.160.60">
    <property type="entry name" value="Classic Zinc Finger"/>
    <property type="match status" value="2"/>
</dbReference>
<dbReference type="PROSITE" id="PS00028">
    <property type="entry name" value="ZINC_FINGER_C2H2_1"/>
    <property type="match status" value="1"/>
</dbReference>
<dbReference type="GO" id="GO:0005634">
    <property type="term" value="C:nucleus"/>
    <property type="evidence" value="ECO:0007669"/>
    <property type="project" value="TreeGrafter"/>
</dbReference>
<evidence type="ECO:0000256" key="4">
    <source>
        <dbReference type="ARBA" id="ARBA00022833"/>
    </source>
</evidence>
<dbReference type="AlphaFoldDB" id="Q2GQ21"/>
<dbReference type="InterPro" id="IPR013087">
    <property type="entry name" value="Znf_C2H2_type"/>
</dbReference>
<dbReference type="eggNOG" id="KOG1721">
    <property type="taxonomic scope" value="Eukaryota"/>
</dbReference>
<dbReference type="HOGENOM" id="CLU_013390_0_0_1"/>
<dbReference type="RefSeq" id="XP_001227860.1">
    <property type="nucleotide sequence ID" value="XM_001227859.1"/>
</dbReference>
<feature type="region of interest" description="Disordered" evidence="8">
    <location>
        <begin position="186"/>
        <end position="248"/>
    </location>
</feature>
<dbReference type="GeneID" id="4396852"/>
<dbReference type="PANTHER" id="PTHR24408:SF61">
    <property type="entry name" value="E3 SUMO-PROTEIN LIGASE ZNF451"/>
    <property type="match status" value="1"/>
</dbReference>
<dbReference type="SMART" id="SM00355">
    <property type="entry name" value="ZnF_C2H2"/>
    <property type="match status" value="1"/>
</dbReference>
<accession>Q2GQ21</accession>
<feature type="compositionally biased region" description="Basic residues" evidence="8">
    <location>
        <begin position="1"/>
        <end position="14"/>
    </location>
</feature>
<keyword evidence="4" id="KW-0862">Zinc</keyword>
<dbReference type="FunFam" id="3.30.160.60:FF:000504">
    <property type="entry name" value="C2H2 transcription factor swi5"/>
    <property type="match status" value="1"/>
</dbReference>
<dbReference type="EMBL" id="CH408035">
    <property type="protein sequence ID" value="EAQ83529.1"/>
    <property type="molecule type" value="Genomic_DNA"/>
</dbReference>
<dbReference type="GO" id="GO:0008270">
    <property type="term" value="F:zinc ion binding"/>
    <property type="evidence" value="ECO:0007669"/>
    <property type="project" value="UniProtKB-KW"/>
</dbReference>
<keyword evidence="11" id="KW-1185">Reference proteome</keyword>
<evidence type="ECO:0000256" key="6">
    <source>
        <dbReference type="ARBA" id="ARBA00039490"/>
    </source>
</evidence>
<gene>
    <name evidence="10" type="ORF">CHGG_09933</name>
</gene>
<dbReference type="PROSITE" id="PS50157">
    <property type="entry name" value="ZINC_FINGER_C2H2_2"/>
    <property type="match status" value="1"/>
</dbReference>
<dbReference type="OrthoDB" id="3437960at2759"/>
<sequence length="684" mass="74880">MSGLHARQRQHRRQNSTPSAFDAVAIAPLPNLQQRRPVSHRRGLSLDTRAQPLAPAPANTTVRRGYVPLAIQQSNSPGPATRPQQVLRGTPQQRASRPGLNQNTFTEQNNTDNFLISPQVTPQSRRFTNALPGQGPLTEAHGLPFEAYPGSLAPFERTINQLNGTGIDPAREFDFFGSDSALSTPSFMTFPDSSPGGEGQGWGSETETASTHSRRSSRRVSAKFQAAEGGFESSGRPCTPSGQITNEYFPQTPVDASIKNETTPLQQQTLNRFSEGYDESMEETLKPIRTKNNNRNSGVFQDLRQQAEAMAHTPPRANTIPMAIPNPGLQTPEFMNMRTISAELRRFERGYGSIPASPVDGPSMFSFMKSDNGFGDKSEFPPLTFESLNTIPPLVPPSPINEAPSCRGSPHRRTESIASATSAASIADINIEETKTETGVSIDDIAAFIQGPDPSDGKWAYQCPTCKKCFVRQHDLKRHAKIHTGIKPYPCECGNSFARHDALTRHRQRGMCIGAFDGVVRKVVKRGRPKKIRPEMDERRDKAERTRRKNKLNSANSTSSQSGYSDISSANSPNNDFDGLLDDDHFPDILSASIGSLSDPMTTATMNPSTLAVSTAPIPTTTTMAESEYGITGKVIRQFDATATSTLSHTVGALNWSAKRRMVRDSGWSVRQPYLWFGGQDSCV</sequence>
<keyword evidence="3 7" id="KW-0863">Zinc-finger</keyword>
<dbReference type="GO" id="GO:0043565">
    <property type="term" value="F:sequence-specific DNA binding"/>
    <property type="evidence" value="ECO:0007669"/>
    <property type="project" value="TreeGrafter"/>
</dbReference>
<evidence type="ECO:0000313" key="10">
    <source>
        <dbReference type="EMBL" id="EAQ83529.1"/>
    </source>
</evidence>
<dbReference type="InParanoid" id="Q2GQ21"/>
<feature type="compositionally biased region" description="Basic and acidic residues" evidence="8">
    <location>
        <begin position="532"/>
        <end position="544"/>
    </location>
</feature>
<evidence type="ECO:0000256" key="5">
    <source>
        <dbReference type="ARBA" id="ARBA00038089"/>
    </source>
</evidence>
<evidence type="ECO:0000259" key="9">
    <source>
        <dbReference type="PROSITE" id="PS50157"/>
    </source>
</evidence>
<reference evidence="10" key="2">
    <citation type="submission" date="2006-02" db="EMBL/GenBank/DDBJ databases">
        <title>Annotation of the Chaetomium globosum CBS 148.51 Genome.</title>
        <authorList>
            <consortium name="The Broad Institute Genome Sequencing Platform"/>
            <person name="Birren B."/>
            <person name="Lander E."/>
            <person name="Galagan J."/>
            <person name="Devon K."/>
            <person name="Nusbaum C."/>
            <person name="Ma L.-J."/>
            <person name="Jaffe D."/>
            <person name="Butler J."/>
            <person name="Alvarez P."/>
            <person name="Gnerre S."/>
            <person name="Grabherr M."/>
            <person name="Kleber M."/>
            <person name="Mauceli E."/>
            <person name="Brockman W."/>
            <person name="Rounsley S."/>
            <person name="Young S."/>
            <person name="LaButti K."/>
            <person name="Pushparaj V."/>
            <person name="DeCaprio D."/>
            <person name="Crawford M."/>
            <person name="Koehrsen M."/>
            <person name="Engels R."/>
            <person name="Montgomery P."/>
            <person name="Pearson M."/>
            <person name="Howarth C."/>
            <person name="Kodira C."/>
            <person name="Yandava C."/>
            <person name="Zeng Q."/>
            <person name="Alvarado L."/>
            <person name="Oleary S."/>
            <person name="Untereiner W."/>
        </authorList>
    </citation>
    <scope>NUCLEOTIDE SEQUENCE</scope>
    <source>
        <strain evidence="10">CBS 148.51</strain>
    </source>
</reference>
<evidence type="ECO:0000313" key="11">
    <source>
        <dbReference type="Proteomes" id="UP000001056"/>
    </source>
</evidence>
<dbReference type="STRING" id="306901.Q2GQ21"/>
<feature type="compositionally biased region" description="Polar residues" evidence="8">
    <location>
        <begin position="552"/>
        <end position="575"/>
    </location>
</feature>
<evidence type="ECO:0000256" key="8">
    <source>
        <dbReference type="SAM" id="MobiDB-lite"/>
    </source>
</evidence>
<proteinExistence type="inferred from homology"/>
<dbReference type="VEuPathDB" id="FungiDB:CHGG_09933"/>
<dbReference type="InterPro" id="IPR036236">
    <property type="entry name" value="Znf_C2H2_sf"/>
</dbReference>
<feature type="region of interest" description="Disordered" evidence="8">
    <location>
        <begin position="1"/>
        <end position="107"/>
    </location>
</feature>
<reference evidence="10" key="1">
    <citation type="submission" date="2005-03" db="EMBL/GenBank/DDBJ databases">
        <authorList>
            <person name="Giovannoni S.J."/>
            <person name="Cho J.-C."/>
            <person name="Ferriera S."/>
            <person name="Johnson J."/>
            <person name="Kravitz S."/>
            <person name="Halpern A."/>
            <person name="Remington K."/>
            <person name="Beeson K."/>
            <person name="Tran B."/>
            <person name="Rogers Y.-H."/>
            <person name="Friedman R."/>
            <person name="Venter J.C."/>
        </authorList>
    </citation>
    <scope>NUCLEOTIDE SEQUENCE</scope>
    <source>
        <strain evidence="10">CBS 148.51</strain>
    </source>
</reference>